<gene>
    <name evidence="2" type="ORF">CGERO_00020</name>
</gene>
<dbReference type="PANTHER" id="PTHR36456">
    <property type="entry name" value="UPF0232 PROTEIN SCO3875"/>
    <property type="match status" value="1"/>
</dbReference>
<dbReference type="KEGG" id="cgk:CGERO_00020"/>
<evidence type="ECO:0008006" key="4">
    <source>
        <dbReference type="Google" id="ProtNLM"/>
    </source>
</evidence>
<evidence type="ECO:0000313" key="2">
    <source>
        <dbReference type="EMBL" id="AZA10345.1"/>
    </source>
</evidence>
<dbReference type="RefSeq" id="WP_123932601.1">
    <property type="nucleotide sequence ID" value="NZ_CP033897.1"/>
</dbReference>
<dbReference type="InterPro" id="IPR007922">
    <property type="entry name" value="DciA-like"/>
</dbReference>
<evidence type="ECO:0000256" key="1">
    <source>
        <dbReference type="SAM" id="MobiDB-lite"/>
    </source>
</evidence>
<dbReference type="AlphaFoldDB" id="A0A3G6IX58"/>
<accession>A0A3G6IX58</accession>
<feature type="region of interest" description="Disordered" evidence="1">
    <location>
        <begin position="1"/>
        <end position="78"/>
    </location>
</feature>
<keyword evidence="3" id="KW-1185">Reference proteome</keyword>
<dbReference type="OrthoDB" id="5516926at2"/>
<proteinExistence type="predicted"/>
<protein>
    <recommendedName>
        <fullName evidence="4">Zn-ribbon-containing, possibly RNA-binding protein and truncated derivatives</fullName>
    </recommendedName>
</protein>
<dbReference type="EMBL" id="CP033897">
    <property type="protein sequence ID" value="AZA10345.1"/>
    <property type="molecule type" value="Genomic_DNA"/>
</dbReference>
<sequence length="191" mass="21360">MHEPDDPIAAAFQHMRQEAKRRSGYLPKLPQKARSMDGFAASSSNEQGESGERGTSKSKGIGRPTGKDGRALPRNNVQGIGQVIQREVRKRGWQKELASALVLNHWEELVGEQVAAHTKVEMVKDRKLFLSCDSTVWASNLRLMQRQILQKIHAEVGPDIITELRIFGPQAPSWRHGPLHVKGRGPRDTYG</sequence>
<organism evidence="2 3">
    <name type="scientific">Corynebacterium gerontici</name>
    <dbReference type="NCBI Taxonomy" id="2079234"/>
    <lineage>
        <taxon>Bacteria</taxon>
        <taxon>Bacillati</taxon>
        <taxon>Actinomycetota</taxon>
        <taxon>Actinomycetes</taxon>
        <taxon>Mycobacteriales</taxon>
        <taxon>Corynebacteriaceae</taxon>
        <taxon>Corynebacterium</taxon>
    </lineage>
</organism>
<reference evidence="2 3" key="1">
    <citation type="submission" date="2018-11" db="EMBL/GenBank/DDBJ databases">
        <authorList>
            <person name="Kleinhagauer T."/>
            <person name="Glaeser S.P."/>
            <person name="Spergser J."/>
            <person name="Ruckert C."/>
            <person name="Kaempfer P."/>
            <person name="Busse H.-J."/>
        </authorList>
    </citation>
    <scope>NUCLEOTIDE SEQUENCE [LARGE SCALE GENOMIC DNA]</scope>
    <source>
        <strain evidence="2 3">W8</strain>
    </source>
</reference>
<dbReference type="PANTHER" id="PTHR36456:SF1">
    <property type="entry name" value="UPF0232 PROTEIN SCO3875"/>
    <property type="match status" value="1"/>
</dbReference>
<evidence type="ECO:0000313" key="3">
    <source>
        <dbReference type="Proteomes" id="UP000271587"/>
    </source>
</evidence>
<name>A0A3G6IX58_9CORY</name>
<dbReference type="Pfam" id="PF05258">
    <property type="entry name" value="DciA"/>
    <property type="match status" value="1"/>
</dbReference>
<dbReference type="Proteomes" id="UP000271587">
    <property type="component" value="Chromosome"/>
</dbReference>